<sequence length="207" mass="23895">MRAAAVLALGALVSGMAAAQSIYTCTDSKGRRITSDRPITDCLDREQQRMGRTGTVRETIPPSYTREERERVEAQRRAEAEKEARLAEEKRRNRALLIRYPSAAVHDKERQEALSQIDEVIAAVNKRELALAAQRKEIDTEFEFYKADPAKAPAWLKRKRDDNEKQMELQKRFLAEQEQEKKRVAQRFDEELAKLQQLWSAQVPANR</sequence>
<evidence type="ECO:0000313" key="4">
    <source>
        <dbReference type="EMBL" id="QIM54849.1"/>
    </source>
</evidence>
<protein>
    <submittedName>
        <fullName evidence="4">DUF4124 domain-containing protein</fullName>
    </submittedName>
</protein>
<keyword evidence="2" id="KW-0732">Signal</keyword>
<accession>A0A6G8IP09</accession>
<name>A0A6G8IP09_9BURK</name>
<evidence type="ECO:0000313" key="5">
    <source>
        <dbReference type="Proteomes" id="UP000503162"/>
    </source>
</evidence>
<feature type="chain" id="PRO_5026309588" evidence="2">
    <location>
        <begin position="20"/>
        <end position="207"/>
    </location>
</feature>
<keyword evidence="1" id="KW-0175">Coiled coil</keyword>
<dbReference type="Proteomes" id="UP000503162">
    <property type="component" value="Chromosome"/>
</dbReference>
<feature type="coiled-coil region" evidence="1">
    <location>
        <begin position="64"/>
        <end position="92"/>
    </location>
</feature>
<dbReference type="EMBL" id="CP049989">
    <property type="protein sequence ID" value="QIM54849.1"/>
    <property type="molecule type" value="Genomic_DNA"/>
</dbReference>
<dbReference type="Pfam" id="PF13511">
    <property type="entry name" value="DUF4124"/>
    <property type="match status" value="1"/>
</dbReference>
<dbReference type="InterPro" id="IPR025392">
    <property type="entry name" value="DUF4124"/>
</dbReference>
<evidence type="ECO:0000259" key="3">
    <source>
        <dbReference type="Pfam" id="PF13511"/>
    </source>
</evidence>
<evidence type="ECO:0000256" key="1">
    <source>
        <dbReference type="SAM" id="Coils"/>
    </source>
</evidence>
<organism evidence="4 5">
    <name type="scientific">Hydrogenophaga crocea</name>
    <dbReference type="NCBI Taxonomy" id="2716225"/>
    <lineage>
        <taxon>Bacteria</taxon>
        <taxon>Pseudomonadati</taxon>
        <taxon>Pseudomonadota</taxon>
        <taxon>Betaproteobacteria</taxon>
        <taxon>Burkholderiales</taxon>
        <taxon>Comamonadaceae</taxon>
        <taxon>Hydrogenophaga</taxon>
    </lineage>
</organism>
<proteinExistence type="predicted"/>
<dbReference type="AlphaFoldDB" id="A0A6G8IP09"/>
<reference evidence="4 5" key="1">
    <citation type="submission" date="2020-03" db="EMBL/GenBank/DDBJ databases">
        <title>Hydrogenophaga sp. nov. isolated from cyanobacterial mat.</title>
        <authorList>
            <person name="Thorat V."/>
            <person name="Kirdat K."/>
            <person name="Tiwarekar B."/>
            <person name="Costa E.D."/>
            <person name="Yadav A."/>
        </authorList>
    </citation>
    <scope>NUCLEOTIDE SEQUENCE [LARGE SCALE GENOMIC DNA]</scope>
    <source>
        <strain evidence="4 5">BA0156</strain>
    </source>
</reference>
<keyword evidence="5" id="KW-1185">Reference proteome</keyword>
<gene>
    <name evidence="4" type="ORF">G9Q37_18220</name>
</gene>
<feature type="signal peptide" evidence="2">
    <location>
        <begin position="1"/>
        <end position="19"/>
    </location>
</feature>
<evidence type="ECO:0000256" key="2">
    <source>
        <dbReference type="SAM" id="SignalP"/>
    </source>
</evidence>
<feature type="domain" description="DUF4124" evidence="3">
    <location>
        <begin position="11"/>
        <end position="75"/>
    </location>
</feature>
<dbReference type="KEGG" id="hcz:G9Q37_18220"/>